<evidence type="ECO:0000313" key="2">
    <source>
        <dbReference type="EMBL" id="ANP44938.1"/>
    </source>
</evidence>
<keyword evidence="1" id="KW-1133">Transmembrane helix</keyword>
<keyword evidence="3" id="KW-1185">Reference proteome</keyword>
<evidence type="ECO:0000256" key="1">
    <source>
        <dbReference type="SAM" id="Phobius"/>
    </source>
</evidence>
<dbReference type="Proteomes" id="UP000092498">
    <property type="component" value="Chromosome"/>
</dbReference>
<protein>
    <submittedName>
        <fullName evidence="2">Uncharacterized protein</fullName>
    </submittedName>
</protein>
<evidence type="ECO:0000313" key="3">
    <source>
        <dbReference type="Proteomes" id="UP000092498"/>
    </source>
</evidence>
<dbReference type="STRING" id="1759059.ATE48_02860"/>
<dbReference type="InParanoid" id="A0A1B1AEF6"/>
<accession>A0A1B1AEF6</accession>
<dbReference type="KEGG" id="cbot:ATE48_02860"/>
<keyword evidence="1" id="KW-0472">Membrane</keyword>
<dbReference type="OrthoDB" id="7562173at2"/>
<dbReference type="RefSeq" id="WP_066767610.1">
    <property type="nucleotide sequence ID" value="NZ_CP013244.1"/>
</dbReference>
<organism evidence="2 3">
    <name type="scientific">Candidatus Viadribacter manganicus</name>
    <dbReference type="NCBI Taxonomy" id="1759059"/>
    <lineage>
        <taxon>Bacteria</taxon>
        <taxon>Pseudomonadati</taxon>
        <taxon>Pseudomonadota</taxon>
        <taxon>Alphaproteobacteria</taxon>
        <taxon>Hyphomonadales</taxon>
        <taxon>Hyphomonadaceae</taxon>
        <taxon>Candidatus Viadribacter</taxon>
    </lineage>
</organism>
<feature type="transmembrane region" description="Helical" evidence="1">
    <location>
        <begin position="15"/>
        <end position="35"/>
    </location>
</feature>
<dbReference type="AlphaFoldDB" id="A0A1B1AEF6"/>
<keyword evidence="1" id="KW-0812">Transmembrane</keyword>
<proteinExistence type="predicted"/>
<gene>
    <name evidence="2" type="ORF">ATE48_02860</name>
</gene>
<reference evidence="2 3" key="1">
    <citation type="submission" date="2015-11" db="EMBL/GenBank/DDBJ databases">
        <title>Whole-Genome Sequence of Candidatus Oderbacter manganicum from the National Park Lower Oder Valley, Germany.</title>
        <authorList>
            <person name="Braun B."/>
            <person name="Liere K."/>
            <person name="Szewzyk U."/>
        </authorList>
    </citation>
    <scope>NUCLEOTIDE SEQUENCE [LARGE SCALE GENOMIC DNA]</scope>
    <source>
        <strain evidence="2 3">OTSz_A_272</strain>
    </source>
</reference>
<name>A0A1B1AEF6_9PROT</name>
<dbReference type="EMBL" id="CP013244">
    <property type="protein sequence ID" value="ANP44938.1"/>
    <property type="molecule type" value="Genomic_DNA"/>
</dbReference>
<sequence length="253" mass="28543">MILRRVMEHLRKQEWTAIGIDFVIVVIGVFVGIQLGNWNEARALRAQESVYLAQLRDEIVENDRMLEHLVTYTDRSVEGGRSALAWLESGEPCSTRCGELLIDFFHASQLWGTGFQTGKYAENERRGFPTDDDTRAAVRRFYIYLAGWNPINLTAPAYRERLRRHLSPEAAEVLWGDCFIVDAEIEFMSSDCAAELASVDTASVLRAIRADDQIADDLRFWIGQNIFAQQEYPRARESAANAVAAINADIGAP</sequence>